<feature type="compositionally biased region" description="Acidic residues" evidence="16">
    <location>
        <begin position="846"/>
        <end position="855"/>
    </location>
</feature>
<dbReference type="InterPro" id="IPR001005">
    <property type="entry name" value="SANT/Myb"/>
</dbReference>
<accession>A0AAD6LRY7</accession>
<dbReference type="Gene3D" id="3.40.50.1010">
    <property type="entry name" value="5'-nuclease"/>
    <property type="match status" value="1"/>
</dbReference>
<proteinExistence type="inferred from homology"/>
<dbReference type="InterPro" id="IPR006085">
    <property type="entry name" value="XPG_DNA_repair_N"/>
</dbReference>
<dbReference type="SMART" id="SM00485">
    <property type="entry name" value="XPGN"/>
    <property type="match status" value="1"/>
</dbReference>
<dbReference type="PANTHER" id="PTHR11081">
    <property type="entry name" value="FLAP ENDONUCLEASE FAMILY MEMBER"/>
    <property type="match status" value="1"/>
</dbReference>
<evidence type="ECO:0000313" key="20">
    <source>
        <dbReference type="Proteomes" id="UP001164929"/>
    </source>
</evidence>
<evidence type="ECO:0000256" key="8">
    <source>
        <dbReference type="ARBA" id="ARBA00022842"/>
    </source>
</evidence>
<dbReference type="CDD" id="cd09869">
    <property type="entry name" value="PIN_GEN1"/>
    <property type="match status" value="1"/>
</dbReference>
<gene>
    <name evidence="19" type="ORF">NC653_032721</name>
</gene>
<evidence type="ECO:0000256" key="3">
    <source>
        <dbReference type="ARBA" id="ARBA00022722"/>
    </source>
</evidence>
<feature type="domain" description="HTH myb-type" evidence="18">
    <location>
        <begin position="861"/>
        <end position="919"/>
    </location>
</feature>
<dbReference type="Gene3D" id="3.40.50.2300">
    <property type="match status" value="1"/>
</dbReference>
<comment type="subcellular location">
    <subcellularLocation>
        <location evidence="2">Nucleus</location>
    </subcellularLocation>
</comment>
<sequence>MGVGGKFWDLLKPYARHEGPDFLREKRVAVDLSYWIVQHETAIKATHVRKPHLRLTFFRTINLFSKFGALPVFVVDGTPSPLKSKARIARFFRFSGVDISGLPVAEGVSAERNKTFLKCVQECVELLELFGMPVLKANGEAEALCAQLNAEGLVDACITADSDAFLFGAKCVIKCVKPNTKEPFECYHISDVEAGLGLKRRHLIAISLLVGNDHDLNGVQGIGLEKALRFVQSFGEDEILNQFASIPVSNSVVVVVVIYSKIMLTDNVVLSWDPTCALCRLHEISKGNSPSLQIVSKVVDEIMLCPDESPARSKTSHCSFCGHPGSKRAHFKSSCEYCGTSTSQGCTRKAEGFKCNCSSCNKDRKEKEQQKHENWHIKVCNKISTEPNFPNDDIIRMYLCNKHGNFTAGDGLCLSWRCPDTEILVDFLDFHQHWEPSYVRQRMLPMLSTIYLREMAAKPEKTMLYGQYVFDSIQRVKIRYGNQSYVIRWRKVTSTVGSIIRTNSVEESDKPQEEIVEIDEFIDHLDEDTAPQIHIDDECCFLLTDENMELIRGAFPEEVERFWHEKELKASKRRKGSGFKNEGSSEKSESPKSKRVQLRLTEFYRSAKVAAIHAKQEDLANNSENQEDGPSKGKNKVSSSNLPKSVRRRLLFDFVPNMTSERVLSVEVTENNAGSFPIGVRILVVESDPTCLRIVSKMLQAFGYEVTTATRATDALRILREKEDEINLILTETHLPDMDQYEILETLGELSSLPIVVFSADNNESTMLGCLYKGAALYLMKPIIKNDVKNLWQLTYRMKIKTVVSGKGSNSFRGGSSEENASSLTVGNPSSTMGMTDQKGKRKELEEADNDDEDNNNLTVPKKQKLVWTNELHNRFLQAIRILGIDGAHPKKILQHMNVPGLKKENVSSHLQKYRLYLKREQDAMQKTMIRDWHPSSTVNLQGGFSQYTNSQFFMTASQSEYGNNFHNNLCSPMSVHTLGSVHSHTNVNSNYNGILIPNCGQVASQSKQLYPSYPNSNHTEIITTTDGNFSSFGQKGNHSVEEHLNQGTTLSNIGTHGPTFLGNSQQQVQFPLPQLQPLPEKEDESDILDIATVEELELLVMEKEFLEDPNNDLCGPRLQSWLWCFITWIARSLKSLNLVTVVRYEKAADSLGFTQKRKGRLDLVVTEVHVPQTLAHETQTTDGNSFDHGNMVPTNENHVPIIWSK</sequence>
<dbReference type="GO" id="GO:0009555">
    <property type="term" value="P:pollen development"/>
    <property type="evidence" value="ECO:0007669"/>
    <property type="project" value="TreeGrafter"/>
</dbReference>
<comment type="cofactor">
    <cofactor evidence="1">
        <name>Mg(2+)</name>
        <dbReference type="ChEBI" id="CHEBI:18420"/>
    </cofactor>
</comment>
<dbReference type="AlphaFoldDB" id="A0AAD6LRY7"/>
<keyword evidence="8" id="KW-0460">Magnesium</keyword>
<dbReference type="InterPro" id="IPR006447">
    <property type="entry name" value="Myb_dom_plants"/>
</dbReference>
<dbReference type="Gene3D" id="1.10.150.20">
    <property type="entry name" value="5' to 3' exonuclease, C-terminal subdomain"/>
    <property type="match status" value="1"/>
</dbReference>
<reference evidence="19" key="1">
    <citation type="journal article" date="2023" name="Mol. Ecol. Resour.">
        <title>Chromosome-level genome assembly of a triploid poplar Populus alba 'Berolinensis'.</title>
        <authorList>
            <person name="Chen S."/>
            <person name="Yu Y."/>
            <person name="Wang X."/>
            <person name="Wang S."/>
            <person name="Zhang T."/>
            <person name="Zhou Y."/>
            <person name="He R."/>
            <person name="Meng N."/>
            <person name="Wang Y."/>
            <person name="Liu W."/>
            <person name="Liu Z."/>
            <person name="Liu J."/>
            <person name="Guo Q."/>
            <person name="Huang H."/>
            <person name="Sederoff R.R."/>
            <person name="Wang G."/>
            <person name="Qu G."/>
            <person name="Chen S."/>
        </authorList>
    </citation>
    <scope>NUCLEOTIDE SEQUENCE</scope>
    <source>
        <strain evidence="19">SC-2020</strain>
    </source>
</reference>
<comment type="caution">
    <text evidence="15">Lacks conserved residue(s) required for the propagation of feature annotation.</text>
</comment>
<keyword evidence="5" id="KW-0255">Endonuclease</keyword>
<keyword evidence="20" id="KW-1185">Reference proteome</keyword>
<dbReference type="Gene3D" id="1.10.10.60">
    <property type="entry name" value="Homeodomain-like"/>
    <property type="match status" value="1"/>
</dbReference>
<dbReference type="GO" id="GO:0006281">
    <property type="term" value="P:DNA repair"/>
    <property type="evidence" value="ECO:0007669"/>
    <property type="project" value="UniProtKB-KW"/>
</dbReference>
<keyword evidence="4" id="KW-0479">Metal-binding</keyword>
<dbReference type="GO" id="GO:0046872">
    <property type="term" value="F:metal ion binding"/>
    <property type="evidence" value="ECO:0007669"/>
    <property type="project" value="UniProtKB-KW"/>
</dbReference>
<dbReference type="CDD" id="cd17584">
    <property type="entry name" value="REC_typeB_ARR-like"/>
    <property type="match status" value="1"/>
</dbReference>
<dbReference type="InterPro" id="IPR029060">
    <property type="entry name" value="PIN-like_dom_sf"/>
</dbReference>
<dbReference type="SMART" id="SM00448">
    <property type="entry name" value="REC"/>
    <property type="match status" value="1"/>
</dbReference>
<evidence type="ECO:0000256" key="12">
    <source>
        <dbReference type="ARBA" id="ARBA00023242"/>
    </source>
</evidence>
<dbReference type="PROSITE" id="PS51294">
    <property type="entry name" value="HTH_MYB"/>
    <property type="match status" value="1"/>
</dbReference>
<dbReference type="FunFam" id="1.10.150.20:FF:000030">
    <property type="entry name" value="Flap endonuclease GEN-like 1"/>
    <property type="match status" value="1"/>
</dbReference>
<evidence type="ECO:0000256" key="9">
    <source>
        <dbReference type="ARBA" id="ARBA00023015"/>
    </source>
</evidence>
<dbReference type="Proteomes" id="UP001164929">
    <property type="component" value="Chromosome 14"/>
</dbReference>
<evidence type="ECO:0000256" key="5">
    <source>
        <dbReference type="ARBA" id="ARBA00022759"/>
    </source>
</evidence>
<dbReference type="Pfam" id="PF00867">
    <property type="entry name" value="XPG_I"/>
    <property type="match status" value="1"/>
</dbReference>
<keyword evidence="6" id="KW-0227">DNA damage</keyword>
<feature type="compositionally biased region" description="Polar residues" evidence="16">
    <location>
        <begin position="807"/>
        <end position="835"/>
    </location>
</feature>
<dbReference type="Pfam" id="PF00249">
    <property type="entry name" value="Myb_DNA-binding"/>
    <property type="match status" value="1"/>
</dbReference>
<feature type="region of interest" description="Disordered" evidence="16">
    <location>
        <begin position="615"/>
        <end position="642"/>
    </location>
</feature>
<dbReference type="InterPro" id="IPR006086">
    <property type="entry name" value="XPG-I_dom"/>
</dbReference>
<evidence type="ECO:0000256" key="10">
    <source>
        <dbReference type="ARBA" id="ARBA00023163"/>
    </source>
</evidence>
<evidence type="ECO:0000259" key="17">
    <source>
        <dbReference type="PROSITE" id="PS50110"/>
    </source>
</evidence>
<evidence type="ECO:0000256" key="15">
    <source>
        <dbReference type="PROSITE-ProRule" id="PRU00169"/>
    </source>
</evidence>
<dbReference type="EMBL" id="JAQIZT010000014">
    <property type="protein sequence ID" value="KAJ6972229.1"/>
    <property type="molecule type" value="Genomic_DNA"/>
</dbReference>
<feature type="compositionally biased region" description="Basic and acidic residues" evidence="16">
    <location>
        <begin position="583"/>
        <end position="592"/>
    </location>
</feature>
<evidence type="ECO:0000256" key="1">
    <source>
        <dbReference type="ARBA" id="ARBA00001946"/>
    </source>
</evidence>
<evidence type="ECO:0000256" key="14">
    <source>
        <dbReference type="ARBA" id="ARBA00073453"/>
    </source>
</evidence>
<evidence type="ECO:0000313" key="19">
    <source>
        <dbReference type="EMBL" id="KAJ6972229.1"/>
    </source>
</evidence>
<dbReference type="GO" id="GO:0005634">
    <property type="term" value="C:nucleus"/>
    <property type="evidence" value="ECO:0007669"/>
    <property type="project" value="UniProtKB-SubCell"/>
</dbReference>
<evidence type="ECO:0000256" key="7">
    <source>
        <dbReference type="ARBA" id="ARBA00022801"/>
    </source>
</evidence>
<dbReference type="InterPro" id="IPR009057">
    <property type="entry name" value="Homeodomain-like_sf"/>
</dbReference>
<dbReference type="GO" id="GO:0009650">
    <property type="term" value="P:UV protection"/>
    <property type="evidence" value="ECO:0007669"/>
    <property type="project" value="UniProtKB-ARBA"/>
</dbReference>
<dbReference type="InterPro" id="IPR001789">
    <property type="entry name" value="Sig_transdc_resp-reg_receiver"/>
</dbReference>
<dbReference type="Pfam" id="PF00752">
    <property type="entry name" value="XPG_N"/>
    <property type="match status" value="1"/>
</dbReference>
<organism evidence="19 20">
    <name type="scientific">Populus alba x Populus x berolinensis</name>
    <dbReference type="NCBI Taxonomy" id="444605"/>
    <lineage>
        <taxon>Eukaryota</taxon>
        <taxon>Viridiplantae</taxon>
        <taxon>Streptophyta</taxon>
        <taxon>Embryophyta</taxon>
        <taxon>Tracheophyta</taxon>
        <taxon>Spermatophyta</taxon>
        <taxon>Magnoliopsida</taxon>
        <taxon>eudicotyledons</taxon>
        <taxon>Gunneridae</taxon>
        <taxon>Pentapetalae</taxon>
        <taxon>rosids</taxon>
        <taxon>fabids</taxon>
        <taxon>Malpighiales</taxon>
        <taxon>Salicaceae</taxon>
        <taxon>Saliceae</taxon>
        <taxon>Populus</taxon>
    </lineage>
</organism>
<dbReference type="InterPro" id="IPR006084">
    <property type="entry name" value="XPG/Rad2"/>
</dbReference>
<keyword evidence="12" id="KW-0539">Nucleus</keyword>
<dbReference type="FunFam" id="1.10.10.60:FF:000007">
    <property type="entry name" value="Two-component response regulator"/>
    <property type="match status" value="1"/>
</dbReference>
<dbReference type="InterPro" id="IPR036279">
    <property type="entry name" value="5-3_exonuclease_C_sf"/>
</dbReference>
<dbReference type="PROSITE" id="PS50110">
    <property type="entry name" value="RESPONSE_REGULATORY"/>
    <property type="match status" value="1"/>
</dbReference>
<dbReference type="NCBIfam" id="TIGR01557">
    <property type="entry name" value="myb_SHAQKYF"/>
    <property type="match status" value="1"/>
</dbReference>
<dbReference type="InterPro" id="IPR011006">
    <property type="entry name" value="CheY-like_superfamily"/>
</dbReference>
<dbReference type="SUPFAM" id="SSF46689">
    <property type="entry name" value="Homeodomain-like"/>
    <property type="match status" value="1"/>
</dbReference>
<dbReference type="Pfam" id="PF00072">
    <property type="entry name" value="Response_reg"/>
    <property type="match status" value="1"/>
</dbReference>
<comment type="similarity">
    <text evidence="13">Belongs to the XPG/RAD2 endonuclease family. GEN subfamily.</text>
</comment>
<dbReference type="InterPro" id="IPR017930">
    <property type="entry name" value="Myb_dom"/>
</dbReference>
<dbReference type="SUPFAM" id="SSF88723">
    <property type="entry name" value="PIN domain-like"/>
    <property type="match status" value="1"/>
</dbReference>
<keyword evidence="11" id="KW-0234">DNA repair</keyword>
<dbReference type="SMART" id="SM00484">
    <property type="entry name" value="XPGI"/>
    <property type="match status" value="1"/>
</dbReference>
<dbReference type="GO" id="GO:0003677">
    <property type="term" value="F:DNA binding"/>
    <property type="evidence" value="ECO:0007669"/>
    <property type="project" value="InterPro"/>
</dbReference>
<keyword evidence="9" id="KW-0805">Transcription regulation</keyword>
<name>A0AAD6LRY7_9ROSI</name>
<evidence type="ECO:0000256" key="11">
    <source>
        <dbReference type="ARBA" id="ARBA00023204"/>
    </source>
</evidence>
<evidence type="ECO:0000256" key="4">
    <source>
        <dbReference type="ARBA" id="ARBA00022723"/>
    </source>
</evidence>
<dbReference type="SUPFAM" id="SSF47807">
    <property type="entry name" value="5' to 3' exonuclease, C-terminal subdomain"/>
    <property type="match status" value="1"/>
</dbReference>
<feature type="domain" description="Response regulatory" evidence="17">
    <location>
        <begin position="681"/>
        <end position="796"/>
    </location>
</feature>
<evidence type="ECO:0000256" key="6">
    <source>
        <dbReference type="ARBA" id="ARBA00022763"/>
    </source>
</evidence>
<dbReference type="PRINTS" id="PR00853">
    <property type="entry name" value="XPGRADSUPER"/>
</dbReference>
<keyword evidence="3" id="KW-0540">Nuclease</keyword>
<keyword evidence="10" id="KW-0804">Transcription</keyword>
<keyword evidence="7" id="KW-0378">Hydrolase</keyword>
<dbReference type="SUPFAM" id="SSF52172">
    <property type="entry name" value="CheY-like"/>
    <property type="match status" value="1"/>
</dbReference>
<dbReference type="GO" id="GO:0017108">
    <property type="term" value="F:5'-flap endonuclease activity"/>
    <property type="evidence" value="ECO:0007669"/>
    <property type="project" value="TreeGrafter"/>
</dbReference>
<evidence type="ECO:0000256" key="16">
    <source>
        <dbReference type="SAM" id="MobiDB-lite"/>
    </source>
</evidence>
<feature type="region of interest" description="Disordered" evidence="16">
    <location>
        <begin position="806"/>
        <end position="858"/>
    </location>
</feature>
<comment type="caution">
    <text evidence="19">The sequence shown here is derived from an EMBL/GenBank/DDBJ whole genome shotgun (WGS) entry which is preliminary data.</text>
</comment>
<dbReference type="PANTHER" id="PTHR11081:SF59">
    <property type="entry name" value="FI23547P1"/>
    <property type="match status" value="1"/>
</dbReference>
<evidence type="ECO:0000256" key="13">
    <source>
        <dbReference type="ARBA" id="ARBA00038112"/>
    </source>
</evidence>
<dbReference type="GO" id="GO:0000160">
    <property type="term" value="P:phosphorelay signal transduction system"/>
    <property type="evidence" value="ECO:0007669"/>
    <property type="project" value="InterPro"/>
</dbReference>
<protein>
    <recommendedName>
        <fullName evidence="14">Flap endonuclease GEN-like 1</fullName>
    </recommendedName>
</protein>
<evidence type="ECO:0000259" key="18">
    <source>
        <dbReference type="PROSITE" id="PS51294"/>
    </source>
</evidence>
<evidence type="ECO:0000256" key="2">
    <source>
        <dbReference type="ARBA" id="ARBA00004123"/>
    </source>
</evidence>
<feature type="region of interest" description="Disordered" evidence="16">
    <location>
        <begin position="573"/>
        <end position="594"/>
    </location>
</feature>
<dbReference type="FunFam" id="3.40.50.1010:FF:000032">
    <property type="entry name" value="Flap endonuclease GEN-like 1"/>
    <property type="match status" value="1"/>
</dbReference>